<dbReference type="Proteomes" id="UP000623467">
    <property type="component" value="Unassembled WGS sequence"/>
</dbReference>
<name>A0A8H6X9S8_9AGAR</name>
<evidence type="ECO:0000313" key="1">
    <source>
        <dbReference type="EMBL" id="KAF7336559.1"/>
    </source>
</evidence>
<comment type="caution">
    <text evidence="1">The sequence shown here is derived from an EMBL/GenBank/DDBJ whole genome shotgun (WGS) entry which is preliminary data.</text>
</comment>
<proteinExistence type="predicted"/>
<sequence length="357" mass="40140">MDDHSGPLAEIPSYTGAFFPNSRHLAVEGGTFTSHSTIASPPAGSPLGSIDLRNEIRLDSASCVVFRDHTQRHIRRMYAARVECRSAPMTVALYEGDHAEEAWKNSVSVHSRLRHPHILQIYATASASGLHATVFHDDLIPPDQFLESFGDSIILQIYIQAYSSVDVNNVWKYCGRPFAFATLWFRRSTGRVCIELGVTMEMGSNMCFTQEVETLTPPDSVRALRDSNQEAWVIASLSFHQWYTLCDNCLSQFGSYTEISVQAQVKLNSIMHWPSGFHFEDAKEIGWEAPAPVRKLMRWNSESYGLLKEDGSVSVNFTSQRASIRTVKMLRVSSDVLFMNPSQFQIEKPPLPIGTNW</sequence>
<gene>
    <name evidence="1" type="ORF">MSAN_02288100</name>
</gene>
<evidence type="ECO:0000313" key="2">
    <source>
        <dbReference type="Proteomes" id="UP000623467"/>
    </source>
</evidence>
<organism evidence="1 2">
    <name type="scientific">Mycena sanguinolenta</name>
    <dbReference type="NCBI Taxonomy" id="230812"/>
    <lineage>
        <taxon>Eukaryota</taxon>
        <taxon>Fungi</taxon>
        <taxon>Dikarya</taxon>
        <taxon>Basidiomycota</taxon>
        <taxon>Agaricomycotina</taxon>
        <taxon>Agaricomycetes</taxon>
        <taxon>Agaricomycetidae</taxon>
        <taxon>Agaricales</taxon>
        <taxon>Marasmiineae</taxon>
        <taxon>Mycenaceae</taxon>
        <taxon>Mycena</taxon>
    </lineage>
</organism>
<protein>
    <submittedName>
        <fullName evidence="1">Uncharacterized protein</fullName>
    </submittedName>
</protein>
<accession>A0A8H6X9S8</accession>
<reference evidence="1" key="1">
    <citation type="submission" date="2020-05" db="EMBL/GenBank/DDBJ databases">
        <title>Mycena genomes resolve the evolution of fungal bioluminescence.</title>
        <authorList>
            <person name="Tsai I.J."/>
        </authorList>
    </citation>
    <scope>NUCLEOTIDE SEQUENCE</scope>
    <source>
        <strain evidence="1">160909Yilan</strain>
    </source>
</reference>
<dbReference type="AlphaFoldDB" id="A0A8H6X9S8"/>
<dbReference type="EMBL" id="JACAZH010000036">
    <property type="protein sequence ID" value="KAF7336559.1"/>
    <property type="molecule type" value="Genomic_DNA"/>
</dbReference>
<keyword evidence="2" id="KW-1185">Reference proteome</keyword>